<comment type="caution">
    <text evidence="7">The sequence shown here is derived from an EMBL/GenBank/DDBJ whole genome shotgun (WGS) entry which is preliminary data.</text>
</comment>
<organism evidence="7 8">
    <name type="scientific">Sinanodonta woodiana</name>
    <name type="common">Chinese pond mussel</name>
    <name type="synonym">Anodonta woodiana</name>
    <dbReference type="NCBI Taxonomy" id="1069815"/>
    <lineage>
        <taxon>Eukaryota</taxon>
        <taxon>Metazoa</taxon>
        <taxon>Spiralia</taxon>
        <taxon>Lophotrochozoa</taxon>
        <taxon>Mollusca</taxon>
        <taxon>Bivalvia</taxon>
        <taxon>Autobranchia</taxon>
        <taxon>Heteroconchia</taxon>
        <taxon>Palaeoheterodonta</taxon>
        <taxon>Unionida</taxon>
        <taxon>Unionoidea</taxon>
        <taxon>Unionidae</taxon>
        <taxon>Unioninae</taxon>
        <taxon>Sinanodonta</taxon>
    </lineage>
</organism>
<dbReference type="AlphaFoldDB" id="A0ABD3XJ18"/>
<keyword evidence="1 3" id="KW-0479">Metal-binding</keyword>
<dbReference type="Pfam" id="PF13920">
    <property type="entry name" value="zf-C3HC4_3"/>
    <property type="match status" value="1"/>
</dbReference>
<dbReference type="Gene3D" id="3.30.40.10">
    <property type="entry name" value="Zinc/RING finger domain, C3HC4 (zinc finger)"/>
    <property type="match status" value="1"/>
</dbReference>
<dbReference type="SUPFAM" id="SSF57850">
    <property type="entry name" value="RING/U-box"/>
    <property type="match status" value="1"/>
</dbReference>
<evidence type="ECO:0000256" key="2">
    <source>
        <dbReference type="ARBA" id="ARBA00022833"/>
    </source>
</evidence>
<evidence type="ECO:0000259" key="6">
    <source>
        <dbReference type="PROSITE" id="PS50089"/>
    </source>
</evidence>
<keyword evidence="8" id="KW-1185">Reference proteome</keyword>
<keyword evidence="2" id="KW-0862">Zinc</keyword>
<feature type="region of interest" description="Disordered" evidence="4">
    <location>
        <begin position="195"/>
        <end position="215"/>
    </location>
</feature>
<evidence type="ECO:0000256" key="1">
    <source>
        <dbReference type="ARBA" id="ARBA00022771"/>
    </source>
</evidence>
<keyword evidence="5" id="KW-1133">Transmembrane helix</keyword>
<dbReference type="PROSITE" id="PS50089">
    <property type="entry name" value="ZF_RING_2"/>
    <property type="match status" value="1"/>
</dbReference>
<dbReference type="PANTHER" id="PTHR14879:SF5">
    <property type="entry name" value="RING-TYPE DOMAIN-CONTAINING PROTEIN"/>
    <property type="match status" value="1"/>
</dbReference>
<dbReference type="InterPro" id="IPR001841">
    <property type="entry name" value="Znf_RING"/>
</dbReference>
<protein>
    <recommendedName>
        <fullName evidence="6">RING-type domain-containing protein</fullName>
    </recommendedName>
</protein>
<reference evidence="7 8" key="1">
    <citation type="submission" date="2024-11" db="EMBL/GenBank/DDBJ databases">
        <title>Chromosome-level genome assembly of the freshwater bivalve Anodonta woodiana.</title>
        <authorList>
            <person name="Chen X."/>
        </authorList>
    </citation>
    <scope>NUCLEOTIDE SEQUENCE [LARGE SCALE GENOMIC DNA]</scope>
    <source>
        <strain evidence="7">MN2024</strain>
        <tissue evidence="7">Gills</tissue>
    </source>
</reference>
<dbReference type="GO" id="GO:0008270">
    <property type="term" value="F:zinc ion binding"/>
    <property type="evidence" value="ECO:0007669"/>
    <property type="project" value="UniProtKB-KW"/>
</dbReference>
<dbReference type="Proteomes" id="UP001634394">
    <property type="component" value="Unassembled WGS sequence"/>
</dbReference>
<evidence type="ECO:0000256" key="5">
    <source>
        <dbReference type="SAM" id="Phobius"/>
    </source>
</evidence>
<evidence type="ECO:0000256" key="4">
    <source>
        <dbReference type="SAM" id="MobiDB-lite"/>
    </source>
</evidence>
<feature type="transmembrane region" description="Helical" evidence="5">
    <location>
        <begin position="106"/>
        <end position="129"/>
    </location>
</feature>
<feature type="domain" description="RING-type" evidence="6">
    <location>
        <begin position="236"/>
        <end position="271"/>
    </location>
</feature>
<keyword evidence="1 3" id="KW-0863">Zinc-finger</keyword>
<evidence type="ECO:0000256" key="3">
    <source>
        <dbReference type="PROSITE-ProRule" id="PRU00175"/>
    </source>
</evidence>
<dbReference type="PANTHER" id="PTHR14879">
    <property type="entry name" value="CASPASE REGULATOR, RING FINGER DOMAIN-CONTAINING"/>
    <property type="match status" value="1"/>
</dbReference>
<sequence>MTVVPTKACKPMIEQLGNILIASVNAKYCGYPVATPYWKDYDGVSNTNEPMLKLIPGMEAKEYYACIKSAALTCVENVMSHDYCTTFKPEGSKSPPASLETCNANALIAVCIILGISLIAIVAIAVTFIRYRLRKKNMNEEQATMLLETSRLWRKWKKYFGKLNWEDIIALLNDDQRNGLKTYCDNLIIQNNTHRRENERQDDVGNDREEASTEQQICNDPKKIKELLELRDAILCKICLLRKMNVFFLPCTHMATCTECSSSLPHCPVCRAEIKQKLTICFD</sequence>
<feature type="compositionally biased region" description="Basic and acidic residues" evidence="4">
    <location>
        <begin position="195"/>
        <end position="211"/>
    </location>
</feature>
<keyword evidence="5" id="KW-0812">Transmembrane</keyword>
<gene>
    <name evidence="7" type="ORF">ACJMK2_025651</name>
</gene>
<dbReference type="EMBL" id="JBJQND010000002">
    <property type="protein sequence ID" value="KAL3885601.1"/>
    <property type="molecule type" value="Genomic_DNA"/>
</dbReference>
<evidence type="ECO:0000313" key="8">
    <source>
        <dbReference type="Proteomes" id="UP001634394"/>
    </source>
</evidence>
<proteinExistence type="predicted"/>
<dbReference type="InterPro" id="IPR013083">
    <property type="entry name" value="Znf_RING/FYVE/PHD"/>
</dbReference>
<dbReference type="InterPro" id="IPR051728">
    <property type="entry name" value="RING-FYVE_E3_ubiquitin-ligase"/>
</dbReference>
<evidence type="ECO:0000313" key="7">
    <source>
        <dbReference type="EMBL" id="KAL3885601.1"/>
    </source>
</evidence>
<name>A0ABD3XJ18_SINWO</name>
<keyword evidence="5" id="KW-0472">Membrane</keyword>
<accession>A0ABD3XJ18</accession>